<feature type="region of interest" description="Disordered" evidence="1">
    <location>
        <begin position="104"/>
        <end position="134"/>
    </location>
</feature>
<gene>
    <name evidence="2" type="ORF">SDC9_115917</name>
</gene>
<dbReference type="EMBL" id="VSSQ01022576">
    <property type="protein sequence ID" value="MPM68980.1"/>
    <property type="molecule type" value="Genomic_DNA"/>
</dbReference>
<evidence type="ECO:0000313" key="2">
    <source>
        <dbReference type="EMBL" id="MPM68980.1"/>
    </source>
</evidence>
<dbReference type="AlphaFoldDB" id="A0A645BU71"/>
<proteinExistence type="predicted"/>
<evidence type="ECO:0000256" key="1">
    <source>
        <dbReference type="SAM" id="MobiDB-lite"/>
    </source>
</evidence>
<protein>
    <submittedName>
        <fullName evidence="2">Uncharacterized protein</fullName>
    </submittedName>
</protein>
<name>A0A645BU71_9ZZZZ</name>
<comment type="caution">
    <text evidence="2">The sequence shown here is derived from an EMBL/GenBank/DDBJ whole genome shotgun (WGS) entry which is preliminary data.</text>
</comment>
<sequence length="134" mass="14731">MLQKLVPSHQLPISQHFGVLVALLIRTPYDRLLHCPGEEAMQEIPLGERDAGIEQQGLEALQAELLVIHFLQMREKSSTGIAERAFPFADGELHIITTGFFGQGGQKRLHPGTADGDRVGSHPTLEQAADRTDD</sequence>
<organism evidence="2">
    <name type="scientific">bioreactor metagenome</name>
    <dbReference type="NCBI Taxonomy" id="1076179"/>
    <lineage>
        <taxon>unclassified sequences</taxon>
        <taxon>metagenomes</taxon>
        <taxon>ecological metagenomes</taxon>
    </lineage>
</organism>
<accession>A0A645BU71</accession>
<reference evidence="2" key="1">
    <citation type="submission" date="2019-08" db="EMBL/GenBank/DDBJ databases">
        <authorList>
            <person name="Kucharzyk K."/>
            <person name="Murdoch R.W."/>
            <person name="Higgins S."/>
            <person name="Loffler F."/>
        </authorList>
    </citation>
    <scope>NUCLEOTIDE SEQUENCE</scope>
</reference>